<proteinExistence type="predicted"/>
<keyword evidence="1" id="KW-0472">Membrane</keyword>
<dbReference type="Proteomes" id="UP000258888">
    <property type="component" value="Unassembled WGS sequence"/>
</dbReference>
<reference evidence="2 5" key="1">
    <citation type="submission" date="2016-02" db="EMBL/GenBank/DDBJ databases">
        <title>Gardnerella vaginalis Subgroups Defined by cpn60 Sequencing and Sialidase Activity in Isolates from Canada, Belgium and Kenya.</title>
        <authorList>
            <person name="Schellenberg J."/>
            <person name="Paramel Jayaprakash T."/>
            <person name="Withana Gamage N."/>
            <person name="Patterson M.H."/>
            <person name="Vaneechoutte M."/>
            <person name="Hill J.E."/>
        </authorList>
    </citation>
    <scope>NUCLEOTIDE SEQUENCE [LARGE SCALE GENOMIC DNA]</scope>
    <source>
        <strain evidence="2 5">N160</strain>
    </source>
</reference>
<evidence type="ECO:0000313" key="2">
    <source>
        <dbReference type="EMBL" id="RFD74514.1"/>
    </source>
</evidence>
<evidence type="ECO:0000256" key="1">
    <source>
        <dbReference type="SAM" id="Phobius"/>
    </source>
</evidence>
<protein>
    <recommendedName>
        <fullName evidence="6">Transmembrane protein</fullName>
    </recommendedName>
</protein>
<comment type="caution">
    <text evidence="2">The sequence shown here is derived from an EMBL/GenBank/DDBJ whole genome shotgun (WGS) entry which is preliminary data.</text>
</comment>
<feature type="transmembrane region" description="Helical" evidence="1">
    <location>
        <begin position="28"/>
        <end position="46"/>
    </location>
</feature>
<name>A0A3E1IP71_GARVA</name>
<organism evidence="2 5">
    <name type="scientific">Gardnerella vaginalis</name>
    <dbReference type="NCBI Taxonomy" id="2702"/>
    <lineage>
        <taxon>Bacteria</taxon>
        <taxon>Bacillati</taxon>
        <taxon>Actinomycetota</taxon>
        <taxon>Actinomycetes</taxon>
        <taxon>Bifidobacteriales</taxon>
        <taxon>Bifidobacteriaceae</taxon>
        <taxon>Gardnerella</taxon>
    </lineage>
</organism>
<keyword evidence="5" id="KW-1185">Reference proteome</keyword>
<evidence type="ECO:0000313" key="5">
    <source>
        <dbReference type="Proteomes" id="UP000258888"/>
    </source>
</evidence>
<sequence length="86" mass="10166">MSMFGHAFGFPDCHPPCFGVAVLDSQDFRLMLFSVGLGFVVLWWFENWIVDASDYVRFFLGFHVFAFTDFRPAPFWWSRLDRFVIV</sequence>
<evidence type="ECO:0000313" key="4">
    <source>
        <dbReference type="EMBL" id="RFD75519.1"/>
    </source>
</evidence>
<accession>A0A3E1IP71</accession>
<keyword evidence="1" id="KW-0812">Transmembrane</keyword>
<dbReference type="EMBL" id="LSLH01000001">
    <property type="protein sequence ID" value="RFD75461.1"/>
    <property type="molecule type" value="Genomic_DNA"/>
</dbReference>
<keyword evidence="1" id="KW-1133">Transmembrane helix</keyword>
<evidence type="ECO:0000313" key="3">
    <source>
        <dbReference type="EMBL" id="RFD75461.1"/>
    </source>
</evidence>
<dbReference type="AlphaFoldDB" id="A0A3E1IP71"/>
<dbReference type="EMBL" id="LSLH01000002">
    <property type="protein sequence ID" value="RFD74514.1"/>
    <property type="molecule type" value="Genomic_DNA"/>
</dbReference>
<dbReference type="EMBL" id="LSLH01000001">
    <property type="protein sequence ID" value="RFD75519.1"/>
    <property type="molecule type" value="Genomic_DNA"/>
</dbReference>
<gene>
    <name evidence="3" type="ORF">AXE76_04725</name>
    <name evidence="4" type="ORF">AXE76_05075</name>
    <name evidence="2" type="ORF">AXE76_05960</name>
</gene>
<evidence type="ECO:0008006" key="6">
    <source>
        <dbReference type="Google" id="ProtNLM"/>
    </source>
</evidence>